<evidence type="ECO:0000256" key="2">
    <source>
        <dbReference type="SAM" id="MobiDB-lite"/>
    </source>
</evidence>
<feature type="compositionally biased region" description="Low complexity" evidence="2">
    <location>
        <begin position="689"/>
        <end position="700"/>
    </location>
</feature>
<organism evidence="3 4">
    <name type="scientific">Pholiota conissans</name>
    <dbReference type="NCBI Taxonomy" id="109636"/>
    <lineage>
        <taxon>Eukaryota</taxon>
        <taxon>Fungi</taxon>
        <taxon>Dikarya</taxon>
        <taxon>Basidiomycota</taxon>
        <taxon>Agaricomycotina</taxon>
        <taxon>Agaricomycetes</taxon>
        <taxon>Agaricomycetidae</taxon>
        <taxon>Agaricales</taxon>
        <taxon>Agaricineae</taxon>
        <taxon>Strophariaceae</taxon>
        <taxon>Pholiota</taxon>
    </lineage>
</organism>
<dbReference type="AlphaFoldDB" id="A0A9P5ZF96"/>
<evidence type="ECO:0000256" key="1">
    <source>
        <dbReference type="SAM" id="Coils"/>
    </source>
</evidence>
<comment type="caution">
    <text evidence="3">The sequence shown here is derived from an EMBL/GenBank/DDBJ whole genome shotgun (WGS) entry which is preliminary data.</text>
</comment>
<feature type="coiled-coil region" evidence="1">
    <location>
        <begin position="313"/>
        <end position="428"/>
    </location>
</feature>
<evidence type="ECO:0000313" key="4">
    <source>
        <dbReference type="Proteomes" id="UP000807469"/>
    </source>
</evidence>
<dbReference type="SUPFAM" id="SSF57997">
    <property type="entry name" value="Tropomyosin"/>
    <property type="match status" value="1"/>
</dbReference>
<feature type="region of interest" description="Disordered" evidence="2">
    <location>
        <begin position="753"/>
        <end position="791"/>
    </location>
</feature>
<feature type="compositionally biased region" description="Basic residues" evidence="2">
    <location>
        <begin position="9"/>
        <end position="23"/>
    </location>
</feature>
<dbReference type="OrthoDB" id="10255630at2759"/>
<dbReference type="EMBL" id="MU155130">
    <property type="protein sequence ID" value="KAF9486371.1"/>
    <property type="molecule type" value="Genomic_DNA"/>
</dbReference>
<keyword evidence="4" id="KW-1185">Reference proteome</keyword>
<gene>
    <name evidence="3" type="ORF">BDN70DRAFT_926625</name>
</gene>
<feature type="coiled-coil region" evidence="1">
    <location>
        <begin position="471"/>
        <end position="537"/>
    </location>
</feature>
<sequence>MSEDDRAAKAARAKALLKKRQQKKVTESIAAPSGSEVASPASPSRTFSPAPPEPKLIDQQDAKNLGDIFTNKDTSDTSWISSLPRVASPPPPVSHVATSTVHRVSVISPSTATISSEPPPKSTLSPSNIVALQNKLDALSKENESLAATVSRLQNIEAAAQQADASLAAERKRVEDLQRSYQQLQDDMEATLQNEHRTVSLLVSEKTHLTAELQKLENLPDKVQELDDLLEAERTKSESLSKQTERELQINAASTAELRKEADEAQRKLRELEEQIQSDDRVERLEISLKHAQDHAGELEFQLTKLKQVHTSLKSEKGALDDKVSEISALEAELRSKVFSLDASLLETRDKLSGAEKEKAVASQEISTLQELTQTLEVSIKEHQEKLDQAITALATTTRQVQTTQTELKNAIRRAEDAERTQKTLQAEGVSLMRSLDEMRPKIVELTGAKLDLAEKVESLEHTLRGRDSFISQLENDLGEAREQLEQVENNWKSKLAEQEKKHREIQNGNTDIQKAYADLQEEMDTALASLRNLESQRTTQHQEAARRLEEVERLTNLTHAQGEELDALRKELDARTKAHDEEQDYLEHAQNEIETLRNELSAREHEIEELREIVNTPVSDAPRSLDNELLSSIRQQHAIEISAATSQIRALENTIFDKESVNHKLQKQLNALEEQIVQLRATNSRLKSSPMPSRPASRAVESSDLRRASFGSHRPSASSQALLSSRTMFDRVMSPETLHKRKVSLSMLKARIESEAQPPPPSRTLSPVHSETGHSHSNSHSRHSSLIALGHPSPHRSQFLDESHVFWCSSCHGDLVIL</sequence>
<protein>
    <submittedName>
        <fullName evidence="3">Uncharacterized protein</fullName>
    </submittedName>
</protein>
<dbReference type="Proteomes" id="UP000807469">
    <property type="component" value="Unassembled WGS sequence"/>
</dbReference>
<accession>A0A9P5ZF96</accession>
<name>A0A9P5ZF96_9AGAR</name>
<evidence type="ECO:0000313" key="3">
    <source>
        <dbReference type="EMBL" id="KAF9486371.1"/>
    </source>
</evidence>
<proteinExistence type="predicted"/>
<reference evidence="3" key="1">
    <citation type="submission" date="2020-11" db="EMBL/GenBank/DDBJ databases">
        <authorList>
            <consortium name="DOE Joint Genome Institute"/>
            <person name="Ahrendt S."/>
            <person name="Riley R."/>
            <person name="Andreopoulos W."/>
            <person name="Labutti K."/>
            <person name="Pangilinan J."/>
            <person name="Ruiz-Duenas F.J."/>
            <person name="Barrasa J.M."/>
            <person name="Sanchez-Garcia M."/>
            <person name="Camarero S."/>
            <person name="Miyauchi S."/>
            <person name="Serrano A."/>
            <person name="Linde D."/>
            <person name="Babiker R."/>
            <person name="Drula E."/>
            <person name="Ayuso-Fernandez I."/>
            <person name="Pacheco R."/>
            <person name="Padilla G."/>
            <person name="Ferreira P."/>
            <person name="Barriuso J."/>
            <person name="Kellner H."/>
            <person name="Castanera R."/>
            <person name="Alfaro M."/>
            <person name="Ramirez L."/>
            <person name="Pisabarro A.G."/>
            <person name="Kuo A."/>
            <person name="Tritt A."/>
            <person name="Lipzen A."/>
            <person name="He G."/>
            <person name="Yan M."/>
            <person name="Ng V."/>
            <person name="Cullen D."/>
            <person name="Martin F."/>
            <person name="Rosso M.-N."/>
            <person name="Henrissat B."/>
            <person name="Hibbett D."/>
            <person name="Martinez A.T."/>
            <person name="Grigoriev I.V."/>
        </authorList>
    </citation>
    <scope>NUCLEOTIDE SEQUENCE</scope>
    <source>
        <strain evidence="3">CIRM-BRFM 674</strain>
    </source>
</reference>
<dbReference type="PANTHER" id="PTHR23159">
    <property type="entry name" value="CENTROSOMAL PROTEIN 2"/>
    <property type="match status" value="1"/>
</dbReference>
<dbReference type="PANTHER" id="PTHR23159:SF31">
    <property type="entry name" value="CENTROSOME-ASSOCIATED PROTEIN CEP250 ISOFORM X1"/>
    <property type="match status" value="1"/>
</dbReference>
<feature type="region of interest" description="Disordered" evidence="2">
    <location>
        <begin position="684"/>
        <end position="723"/>
    </location>
</feature>
<feature type="region of interest" description="Disordered" evidence="2">
    <location>
        <begin position="1"/>
        <end position="96"/>
    </location>
</feature>
<keyword evidence="1" id="KW-0175">Coiled coil</keyword>
<feature type="coiled-coil region" evidence="1">
    <location>
        <begin position="129"/>
        <end position="282"/>
    </location>
</feature>